<gene>
    <name evidence="10" type="ORF">KHM83_02680</name>
</gene>
<feature type="domain" description="MacB-like periplasmic core" evidence="9">
    <location>
        <begin position="21"/>
        <end position="219"/>
    </location>
</feature>
<evidence type="ECO:0000313" key="11">
    <source>
        <dbReference type="Proteomes" id="UP000746471"/>
    </source>
</evidence>
<dbReference type="InterPro" id="IPR003838">
    <property type="entry name" value="ABC3_permease_C"/>
</dbReference>
<feature type="domain" description="ABC3 transporter permease C-terminal" evidence="8">
    <location>
        <begin position="255"/>
        <end position="367"/>
    </location>
</feature>
<dbReference type="RefSeq" id="WP_213235366.1">
    <property type="nucleotide sequence ID" value="NZ_JAHBCL010000003.1"/>
</dbReference>
<proteinExistence type="inferred from homology"/>
<evidence type="ECO:0000256" key="5">
    <source>
        <dbReference type="ARBA" id="ARBA00023136"/>
    </source>
</evidence>
<sequence length="773" mass="85174">MKHYLDLIPIVDKAHSRRRLMTKLCIVLSVFLVTAIFGMADMEMRSQYLQISKDEGNWHMLLTDIDEETAAIIATRPEVEHAGWYVSFASDSDSLLGKPLYNAGMSAEVLRNIFLTDLVEGTYPKHSDEVALSRNVRDQTALRTGDFVTLPSPSGGTQSFRITGFMDNTANLLNKDAYGMLLDVTTAKTYVNSTSFRQQYMIQFSKHTNMRKAIAEIRTAFDLTDDQINLNEKLLGVLGQSDYSYMKQLYIVAGVLGIVVLLAGVMMIASNLNSDIMQRTSFFGMLRCLGATKRQVMRFVRLEALSWCKMTIPIGVLSGTVVTWFLSAILKWLTPVYFDEMPTFAISWIGVGAGALIGLLSVLAASSAPARKAAQVSPLMAITGNAYMDGTAKSVKSAAKTQYLKVDTALGVQHAFTMKKNYALMLGSFGLSIILFLCFSATIDFLNHAIEPLRPWSEDIVIRSTNGDNRLPAALVDQIGAEANVKQVSGSRYLYDKADDNGNVFKVVTLDEAQWPMLKRYLLDGTVNSLQDGVDTALLLYSSENTMTTGDVINFDGADVRIMGVLSDSPVNATNGAMTLLCSEATLDAIEKVDGYERIDIILERGVSEMDVAAIRAMVDPTMHFSDNRLTNRQARGAYFSMALFIYGFLVIIALITLLNIVNGISISVSARIKQYGIMRAIGMTKVQIIRMIRAETMTYAVSGSVFGCIAGLPLHRWLYSMMVTSYWGTPWYVPIRAVALIVILVLATSVIAVYGPSKRIHNMSVVDTIATL</sequence>
<evidence type="ECO:0000256" key="1">
    <source>
        <dbReference type="ARBA" id="ARBA00004651"/>
    </source>
</evidence>
<evidence type="ECO:0000256" key="7">
    <source>
        <dbReference type="SAM" id="Phobius"/>
    </source>
</evidence>
<dbReference type="PANTHER" id="PTHR30572">
    <property type="entry name" value="MEMBRANE COMPONENT OF TRANSPORTER-RELATED"/>
    <property type="match status" value="1"/>
</dbReference>
<dbReference type="Pfam" id="PF02687">
    <property type="entry name" value="FtsX"/>
    <property type="match status" value="2"/>
</dbReference>
<comment type="similarity">
    <text evidence="6">Belongs to the ABC-4 integral membrane protein family.</text>
</comment>
<feature type="transmembrane region" description="Helical" evidence="7">
    <location>
        <begin position="249"/>
        <end position="270"/>
    </location>
</feature>
<comment type="caution">
    <text evidence="10">The sequence shown here is derived from an EMBL/GenBank/DDBJ whole genome shotgun (WGS) entry which is preliminary data.</text>
</comment>
<feature type="transmembrane region" description="Helical" evidence="7">
    <location>
        <begin position="312"/>
        <end position="333"/>
    </location>
</feature>
<feature type="domain" description="ABC3 transporter permease C-terminal" evidence="8">
    <location>
        <begin position="649"/>
        <end position="765"/>
    </location>
</feature>
<dbReference type="PANTHER" id="PTHR30572:SF4">
    <property type="entry name" value="ABC TRANSPORTER PERMEASE YTRF"/>
    <property type="match status" value="1"/>
</dbReference>
<evidence type="ECO:0000256" key="4">
    <source>
        <dbReference type="ARBA" id="ARBA00022989"/>
    </source>
</evidence>
<feature type="transmembrane region" description="Helical" evidence="7">
    <location>
        <begin position="422"/>
        <end position="443"/>
    </location>
</feature>
<protein>
    <submittedName>
        <fullName evidence="10">ABC transporter permease</fullName>
    </submittedName>
</protein>
<feature type="transmembrane region" description="Helical" evidence="7">
    <location>
        <begin position="732"/>
        <end position="755"/>
    </location>
</feature>
<evidence type="ECO:0000259" key="8">
    <source>
        <dbReference type="Pfam" id="PF02687"/>
    </source>
</evidence>
<evidence type="ECO:0000256" key="2">
    <source>
        <dbReference type="ARBA" id="ARBA00022475"/>
    </source>
</evidence>
<evidence type="ECO:0000256" key="6">
    <source>
        <dbReference type="ARBA" id="ARBA00038076"/>
    </source>
</evidence>
<dbReference type="EMBL" id="JAHBCL010000003">
    <property type="protein sequence ID" value="MBS7525581.1"/>
    <property type="molecule type" value="Genomic_DNA"/>
</dbReference>
<feature type="transmembrane region" description="Helical" evidence="7">
    <location>
        <begin position="20"/>
        <end position="40"/>
    </location>
</feature>
<keyword evidence="4 7" id="KW-1133">Transmembrane helix</keyword>
<accession>A0ABS5PKM7</accession>
<dbReference type="Pfam" id="PF12704">
    <property type="entry name" value="MacB_PCD"/>
    <property type="match status" value="1"/>
</dbReference>
<keyword evidence="3 7" id="KW-0812">Transmembrane</keyword>
<feature type="transmembrane region" description="Helical" evidence="7">
    <location>
        <begin position="700"/>
        <end position="720"/>
    </location>
</feature>
<dbReference type="InterPro" id="IPR050250">
    <property type="entry name" value="Macrolide_Exporter_MacB"/>
</dbReference>
<evidence type="ECO:0000259" key="9">
    <source>
        <dbReference type="Pfam" id="PF12704"/>
    </source>
</evidence>
<evidence type="ECO:0000256" key="3">
    <source>
        <dbReference type="ARBA" id="ARBA00022692"/>
    </source>
</evidence>
<keyword evidence="5 7" id="KW-0472">Membrane</keyword>
<keyword evidence="2" id="KW-1003">Cell membrane</keyword>
<evidence type="ECO:0000313" key="10">
    <source>
        <dbReference type="EMBL" id="MBS7525581.1"/>
    </source>
</evidence>
<organism evidence="10 11">
    <name type="scientific">Fusibacter paucivorans</name>
    <dbReference type="NCBI Taxonomy" id="76009"/>
    <lineage>
        <taxon>Bacteria</taxon>
        <taxon>Bacillati</taxon>
        <taxon>Bacillota</taxon>
        <taxon>Clostridia</taxon>
        <taxon>Eubacteriales</taxon>
        <taxon>Eubacteriales Family XII. Incertae Sedis</taxon>
        <taxon>Fusibacter</taxon>
    </lineage>
</organism>
<dbReference type="Proteomes" id="UP000746471">
    <property type="component" value="Unassembled WGS sequence"/>
</dbReference>
<dbReference type="InterPro" id="IPR025857">
    <property type="entry name" value="MacB_PCD"/>
</dbReference>
<name>A0ABS5PKM7_9FIRM</name>
<feature type="transmembrane region" description="Helical" evidence="7">
    <location>
        <begin position="345"/>
        <end position="365"/>
    </location>
</feature>
<feature type="transmembrane region" description="Helical" evidence="7">
    <location>
        <begin position="638"/>
        <end position="662"/>
    </location>
</feature>
<comment type="subcellular location">
    <subcellularLocation>
        <location evidence="1">Cell membrane</location>
        <topology evidence="1">Multi-pass membrane protein</topology>
    </subcellularLocation>
</comment>
<keyword evidence="11" id="KW-1185">Reference proteome</keyword>
<reference evidence="10 11" key="1">
    <citation type="submission" date="2021-05" db="EMBL/GenBank/DDBJ databases">
        <title>Fusibacter ferrireducens sp. nov., an anaerobic, sulfur- and Fe-reducing bacterium isolated from the mangrove sediment.</title>
        <authorList>
            <person name="Qiu D."/>
        </authorList>
    </citation>
    <scope>NUCLEOTIDE SEQUENCE [LARGE SCALE GENOMIC DNA]</scope>
    <source>
        <strain evidence="10 11">DSM 12116</strain>
    </source>
</reference>